<dbReference type="InterPro" id="IPR051606">
    <property type="entry name" value="Polyketide_Oxido-like"/>
</dbReference>
<dbReference type="SUPFAM" id="SSF51735">
    <property type="entry name" value="NAD(P)-binding Rossmann-fold domains"/>
    <property type="match status" value="1"/>
</dbReference>
<dbReference type="GO" id="GO:0004074">
    <property type="term" value="F:biliverdin reductase [NAD(P)H] activity"/>
    <property type="evidence" value="ECO:0007669"/>
    <property type="project" value="TreeGrafter"/>
</dbReference>
<dbReference type="Gene3D" id="3.40.50.720">
    <property type="entry name" value="NAD(P)-binding Rossmann-like Domain"/>
    <property type="match status" value="1"/>
</dbReference>
<dbReference type="EMBL" id="MT633092">
    <property type="protein sequence ID" value="QOP59282.1"/>
    <property type="molecule type" value="Genomic_DNA"/>
</dbReference>
<dbReference type="AlphaFoldDB" id="A0A7M1CAU2"/>
<dbReference type="PANTHER" id="PTHR43355">
    <property type="entry name" value="FLAVIN REDUCTASE (NADPH)"/>
    <property type="match status" value="1"/>
</dbReference>
<reference evidence="2" key="1">
    <citation type="submission" date="2020-06" db="EMBL/GenBank/DDBJ databases">
        <authorList>
            <person name="Metz J."/>
            <person name="Wang G."/>
        </authorList>
    </citation>
    <scope>NUCLEOTIDE SEQUENCE</scope>
    <source>
        <strain evidence="2">HB-J378</strain>
    </source>
</reference>
<dbReference type="Pfam" id="PF13460">
    <property type="entry name" value="NAD_binding_10"/>
    <property type="match status" value="1"/>
</dbReference>
<accession>A0A7M1CAU2</accession>
<dbReference type="InterPro" id="IPR036291">
    <property type="entry name" value="NAD(P)-bd_dom_sf"/>
</dbReference>
<dbReference type="InterPro" id="IPR016040">
    <property type="entry name" value="NAD(P)-bd_dom"/>
</dbReference>
<protein>
    <submittedName>
        <fullName evidence="2">NmrA-family oxidoreductase</fullName>
    </submittedName>
</protein>
<feature type="domain" description="NAD(P)-binding" evidence="1">
    <location>
        <begin position="11"/>
        <end position="203"/>
    </location>
</feature>
<dbReference type="PANTHER" id="PTHR43355:SF2">
    <property type="entry name" value="FLAVIN REDUCTASE (NADPH)"/>
    <property type="match status" value="1"/>
</dbReference>
<proteinExistence type="predicted"/>
<organism evidence="2">
    <name type="scientific">Nocardiopsis sp</name>
    <dbReference type="NCBI Taxonomy" id="310350"/>
    <lineage>
        <taxon>Bacteria</taxon>
        <taxon>Bacillati</taxon>
        <taxon>Actinomycetota</taxon>
        <taxon>Actinomycetes</taxon>
        <taxon>Streptosporangiales</taxon>
        <taxon>Nocardiopsidaceae</taxon>
        <taxon>Nocardiopsis</taxon>
    </lineage>
</organism>
<evidence type="ECO:0000259" key="1">
    <source>
        <dbReference type="Pfam" id="PF13460"/>
    </source>
</evidence>
<dbReference type="GO" id="GO:0042602">
    <property type="term" value="F:riboflavin reductase (NADPH) activity"/>
    <property type="evidence" value="ECO:0007669"/>
    <property type="project" value="TreeGrafter"/>
</dbReference>
<sequence>MRRTLHVTVFGATGGTGRHVVAQALRAGHRVQAVVRDPGRLPLSHVRLETVRMDTPDLGRLAQTLAHGDAVISALGASARGGFPASTWISAILRAVEDHPRPRLVAVSASPLGPPPARESMVIKKVVTPLVGWVFRDAYRDLAVMERSLSASDTDWTILRPPRLTDGPLTGLHRMSLGTNVSGGLSISRADLAHAALAALEDPATLKQAVGVSR</sequence>
<evidence type="ECO:0000313" key="2">
    <source>
        <dbReference type="EMBL" id="QOP59282.1"/>
    </source>
</evidence>
<name>A0A7M1CAU2_9ACTN</name>